<name>A0A8S3ZXF2_9EUPU</name>
<comment type="caution">
    <text evidence="1">The sequence shown here is derived from an EMBL/GenBank/DDBJ whole genome shotgun (WGS) entry which is preliminary data.</text>
</comment>
<dbReference type="AlphaFoldDB" id="A0A8S3ZXF2"/>
<gene>
    <name evidence="1" type="ORF">CUNI_LOCUS19112</name>
</gene>
<accession>A0A8S3ZXF2</accession>
<evidence type="ECO:0000313" key="2">
    <source>
        <dbReference type="Proteomes" id="UP000678393"/>
    </source>
</evidence>
<protein>
    <submittedName>
        <fullName evidence="1">Uncharacterized protein</fullName>
    </submittedName>
</protein>
<dbReference type="Proteomes" id="UP000678393">
    <property type="component" value="Unassembled WGS sequence"/>
</dbReference>
<dbReference type="OrthoDB" id="5581181at2759"/>
<proteinExistence type="predicted"/>
<organism evidence="1 2">
    <name type="scientific">Candidula unifasciata</name>
    <dbReference type="NCBI Taxonomy" id="100452"/>
    <lineage>
        <taxon>Eukaryota</taxon>
        <taxon>Metazoa</taxon>
        <taxon>Spiralia</taxon>
        <taxon>Lophotrochozoa</taxon>
        <taxon>Mollusca</taxon>
        <taxon>Gastropoda</taxon>
        <taxon>Heterobranchia</taxon>
        <taxon>Euthyneura</taxon>
        <taxon>Panpulmonata</taxon>
        <taxon>Eupulmonata</taxon>
        <taxon>Stylommatophora</taxon>
        <taxon>Helicina</taxon>
        <taxon>Helicoidea</taxon>
        <taxon>Geomitridae</taxon>
        <taxon>Candidula</taxon>
    </lineage>
</organism>
<dbReference type="EMBL" id="CAJHNH020006301">
    <property type="protein sequence ID" value="CAG5133554.1"/>
    <property type="molecule type" value="Genomic_DNA"/>
</dbReference>
<keyword evidence="2" id="KW-1185">Reference proteome</keyword>
<sequence length="110" mass="12708">MDIARSWNFLEQILTDTSPSQVQWTVVQPCQELKEAVLFLGAPGMYELLEEWLHEILLQYLCRQVSPAFWKHFDAINSGSEDSEARAEAFSAAFVFLYGMRSFIFSKGFF</sequence>
<reference evidence="1" key="1">
    <citation type="submission" date="2021-04" db="EMBL/GenBank/DDBJ databases">
        <authorList>
            <consortium name="Molecular Ecology Group"/>
        </authorList>
    </citation>
    <scope>NUCLEOTIDE SEQUENCE</scope>
</reference>
<evidence type="ECO:0000313" key="1">
    <source>
        <dbReference type="EMBL" id="CAG5133554.1"/>
    </source>
</evidence>